<dbReference type="GO" id="GO:0005886">
    <property type="term" value="C:plasma membrane"/>
    <property type="evidence" value="ECO:0007669"/>
    <property type="project" value="TreeGrafter"/>
</dbReference>
<accession>A0A1I5BPV0</accession>
<dbReference type="Pfam" id="PF03729">
    <property type="entry name" value="DUF308"/>
    <property type="match status" value="2"/>
</dbReference>
<dbReference type="RefSeq" id="WP_091683581.1">
    <property type="nucleotide sequence ID" value="NZ_BAABFM010000003.1"/>
</dbReference>
<reference evidence="2 3" key="1">
    <citation type="submission" date="2016-10" db="EMBL/GenBank/DDBJ databases">
        <authorList>
            <person name="de Groot N.N."/>
        </authorList>
    </citation>
    <scope>NUCLEOTIDE SEQUENCE [LARGE SCALE GENOMIC DNA]</scope>
    <source>
        <strain evidence="2 3">DSM 1283</strain>
    </source>
</reference>
<keyword evidence="1" id="KW-1133">Transmembrane helix</keyword>
<feature type="transmembrane region" description="Helical" evidence="1">
    <location>
        <begin position="12"/>
        <end position="32"/>
    </location>
</feature>
<dbReference type="PANTHER" id="PTHR34989">
    <property type="entry name" value="PROTEIN HDED"/>
    <property type="match status" value="1"/>
</dbReference>
<feature type="transmembrane region" description="Helical" evidence="1">
    <location>
        <begin position="38"/>
        <end position="58"/>
    </location>
</feature>
<name>A0A1I5BPV0_9FIRM</name>
<dbReference type="InterPro" id="IPR005325">
    <property type="entry name" value="DUF308_memb"/>
</dbReference>
<evidence type="ECO:0000313" key="3">
    <source>
        <dbReference type="Proteomes" id="UP000198806"/>
    </source>
</evidence>
<keyword evidence="1" id="KW-0812">Transmembrane</keyword>
<dbReference type="AlphaFoldDB" id="A0A1I5BPV0"/>
<dbReference type="InterPro" id="IPR052712">
    <property type="entry name" value="Acid_resist_chaperone_HdeD"/>
</dbReference>
<evidence type="ECO:0000313" key="2">
    <source>
        <dbReference type="EMBL" id="SFN76730.1"/>
    </source>
</evidence>
<feature type="transmembrane region" description="Helical" evidence="1">
    <location>
        <begin position="128"/>
        <end position="150"/>
    </location>
</feature>
<dbReference type="PANTHER" id="PTHR34989:SF1">
    <property type="entry name" value="PROTEIN HDED"/>
    <property type="match status" value="1"/>
</dbReference>
<protein>
    <submittedName>
        <fullName evidence="2">Uncharacterized membrane protein HdeD, DUF308 family</fullName>
    </submittedName>
</protein>
<evidence type="ECO:0000256" key="1">
    <source>
        <dbReference type="SAM" id="Phobius"/>
    </source>
</evidence>
<dbReference type="Proteomes" id="UP000198806">
    <property type="component" value="Unassembled WGS sequence"/>
</dbReference>
<keyword evidence="3" id="KW-1185">Reference proteome</keyword>
<feature type="transmembrane region" description="Helical" evidence="1">
    <location>
        <begin position="156"/>
        <end position="177"/>
    </location>
</feature>
<dbReference type="STRING" id="1527.SAMN04489757_101139"/>
<sequence>MLTTLKKVFKSMKWLMLLSGTMIVILGITMLFTPLQNLVTLAIFISISMLISGFSEIVSFYNEEKVHRSGWLLASGILTTLFAVWALFGHGTKTLAAMFPFVFAVWVMSSGVMRIVGSVSLKSEGYGLWCWIMAFGVLGTAFGFLLLFSPVLSEMIISYSIGFMLISYGIDNIIIFFRLKKIGDYIKNSYGELP</sequence>
<organism evidence="2 3">
    <name type="scientific">Anaerocolumna aminovalerica</name>
    <dbReference type="NCBI Taxonomy" id="1527"/>
    <lineage>
        <taxon>Bacteria</taxon>
        <taxon>Bacillati</taxon>
        <taxon>Bacillota</taxon>
        <taxon>Clostridia</taxon>
        <taxon>Lachnospirales</taxon>
        <taxon>Lachnospiraceae</taxon>
        <taxon>Anaerocolumna</taxon>
    </lineage>
</organism>
<gene>
    <name evidence="2" type="ORF">SAMN04489757_101139</name>
</gene>
<dbReference type="EMBL" id="FOWD01000001">
    <property type="protein sequence ID" value="SFN76730.1"/>
    <property type="molecule type" value="Genomic_DNA"/>
</dbReference>
<dbReference type="OrthoDB" id="3199331at2"/>
<proteinExistence type="predicted"/>
<keyword evidence="1" id="KW-0472">Membrane</keyword>
<feature type="transmembrane region" description="Helical" evidence="1">
    <location>
        <begin position="70"/>
        <end position="88"/>
    </location>
</feature>
<feature type="transmembrane region" description="Helical" evidence="1">
    <location>
        <begin position="94"/>
        <end position="116"/>
    </location>
</feature>